<comment type="subunit">
    <text evidence="7">Part of the 30S ribosomal subunit. Interacts with proteins S7 and S18. Binds to IF-3.</text>
</comment>
<evidence type="ECO:0000256" key="3">
    <source>
        <dbReference type="ARBA" id="ARBA00022884"/>
    </source>
</evidence>
<dbReference type="Pfam" id="PF00411">
    <property type="entry name" value="Ribosomal_S11"/>
    <property type="match status" value="1"/>
</dbReference>
<evidence type="ECO:0000256" key="4">
    <source>
        <dbReference type="ARBA" id="ARBA00022980"/>
    </source>
</evidence>
<gene>
    <name evidence="7" type="primary">rpsK</name>
    <name evidence="9" type="ORF">COU33_02385</name>
</gene>
<evidence type="ECO:0000256" key="7">
    <source>
        <dbReference type="HAMAP-Rule" id="MF_01310"/>
    </source>
</evidence>
<keyword evidence="2 7" id="KW-0699">rRNA-binding</keyword>
<evidence type="ECO:0000256" key="6">
    <source>
        <dbReference type="ARBA" id="ARBA00035160"/>
    </source>
</evidence>
<evidence type="ECO:0000256" key="2">
    <source>
        <dbReference type="ARBA" id="ARBA00022730"/>
    </source>
</evidence>
<accession>A0A2M6W1B0</accession>
<evidence type="ECO:0000313" key="9">
    <source>
        <dbReference type="EMBL" id="PIT86573.1"/>
    </source>
</evidence>
<dbReference type="GO" id="GO:0003735">
    <property type="term" value="F:structural constituent of ribosome"/>
    <property type="evidence" value="ECO:0007669"/>
    <property type="project" value="InterPro"/>
</dbReference>
<dbReference type="GO" id="GO:0019843">
    <property type="term" value="F:rRNA binding"/>
    <property type="evidence" value="ECO:0007669"/>
    <property type="project" value="UniProtKB-UniRule"/>
</dbReference>
<keyword evidence="5 7" id="KW-0687">Ribonucleoprotein</keyword>
<dbReference type="HAMAP" id="MF_01310">
    <property type="entry name" value="Ribosomal_uS11"/>
    <property type="match status" value="1"/>
</dbReference>
<dbReference type="Proteomes" id="UP000229362">
    <property type="component" value="Unassembled WGS sequence"/>
</dbReference>
<evidence type="ECO:0000256" key="1">
    <source>
        <dbReference type="ARBA" id="ARBA00006194"/>
    </source>
</evidence>
<dbReference type="InterPro" id="IPR018102">
    <property type="entry name" value="Ribosomal_uS11_CS"/>
</dbReference>
<keyword evidence="3 7" id="KW-0694">RNA-binding</keyword>
<dbReference type="SUPFAM" id="SSF53137">
    <property type="entry name" value="Translational machinery components"/>
    <property type="match status" value="1"/>
</dbReference>
<sequence>MAKKAVKQKKKKKVFKQVSTGRAYIQATFNNTIVTLTDQNGDVISWASAGMVGFKGPKKATPYAASQVVKRAVDATKECGLKEVSVYIKGIGGGRESAIRALNANGLQVLGVKDTTPIPHNGCRPPKRRRV</sequence>
<proteinExistence type="inferred from homology"/>
<comment type="caution">
    <text evidence="9">The sequence shown here is derived from an EMBL/GenBank/DDBJ whole genome shotgun (WGS) entry which is preliminary data.</text>
</comment>
<evidence type="ECO:0000256" key="5">
    <source>
        <dbReference type="ARBA" id="ARBA00023274"/>
    </source>
</evidence>
<dbReference type="InterPro" id="IPR019981">
    <property type="entry name" value="Ribosomal_uS11_bac-type"/>
</dbReference>
<dbReference type="NCBIfam" id="TIGR03632">
    <property type="entry name" value="uS11_bact"/>
    <property type="match status" value="1"/>
</dbReference>
<dbReference type="PROSITE" id="PS00054">
    <property type="entry name" value="RIBOSOMAL_S11"/>
    <property type="match status" value="1"/>
</dbReference>
<dbReference type="GO" id="GO:0005840">
    <property type="term" value="C:ribosome"/>
    <property type="evidence" value="ECO:0007669"/>
    <property type="project" value="UniProtKB-KW"/>
</dbReference>
<dbReference type="FunFam" id="3.30.420.80:FF:000010">
    <property type="entry name" value="30S ribosomal protein S11"/>
    <property type="match status" value="1"/>
</dbReference>
<comment type="similarity">
    <text evidence="1 7 8">Belongs to the universal ribosomal protein uS11 family.</text>
</comment>
<dbReference type="PIRSF" id="PIRSF002131">
    <property type="entry name" value="Ribosomal_S11"/>
    <property type="match status" value="1"/>
</dbReference>
<evidence type="ECO:0000256" key="8">
    <source>
        <dbReference type="RuleBase" id="RU003629"/>
    </source>
</evidence>
<dbReference type="Gene3D" id="3.30.420.80">
    <property type="entry name" value="Ribosomal protein S11"/>
    <property type="match status" value="1"/>
</dbReference>
<dbReference type="GO" id="GO:0006412">
    <property type="term" value="P:translation"/>
    <property type="evidence" value="ECO:0007669"/>
    <property type="project" value="UniProtKB-UniRule"/>
</dbReference>
<comment type="function">
    <text evidence="7">Located on the platform of the 30S subunit, it bridges several disparate RNA helices of the 16S rRNA. Forms part of the Shine-Dalgarno cleft in the 70S ribosome.</text>
</comment>
<organism evidence="9 10">
    <name type="scientific">Candidatus Magasanikbacteria bacterium CG10_big_fil_rev_8_21_14_0_10_43_6</name>
    <dbReference type="NCBI Taxonomy" id="1974650"/>
    <lineage>
        <taxon>Bacteria</taxon>
        <taxon>Candidatus Magasanikiibacteriota</taxon>
    </lineage>
</organism>
<dbReference type="GO" id="GO:1990904">
    <property type="term" value="C:ribonucleoprotein complex"/>
    <property type="evidence" value="ECO:0007669"/>
    <property type="project" value="UniProtKB-KW"/>
</dbReference>
<dbReference type="NCBIfam" id="NF003698">
    <property type="entry name" value="PRK05309.1"/>
    <property type="match status" value="1"/>
</dbReference>
<dbReference type="PANTHER" id="PTHR11759">
    <property type="entry name" value="40S RIBOSOMAL PROTEIN S14/30S RIBOSOMAL PROTEIN S11"/>
    <property type="match status" value="1"/>
</dbReference>
<evidence type="ECO:0000313" key="10">
    <source>
        <dbReference type="Proteomes" id="UP000229362"/>
    </source>
</evidence>
<name>A0A2M6W1B0_9BACT</name>
<dbReference type="InterPro" id="IPR036967">
    <property type="entry name" value="Ribosomal_uS11_sf"/>
</dbReference>
<reference evidence="10" key="1">
    <citation type="submission" date="2017-09" db="EMBL/GenBank/DDBJ databases">
        <title>Depth-based differentiation of microbial function through sediment-hosted aquifers and enrichment of novel symbionts in the deep terrestrial subsurface.</title>
        <authorList>
            <person name="Probst A.J."/>
            <person name="Ladd B."/>
            <person name="Jarett J.K."/>
            <person name="Geller-Mcgrath D.E."/>
            <person name="Sieber C.M.K."/>
            <person name="Emerson J.B."/>
            <person name="Anantharaman K."/>
            <person name="Thomas B.C."/>
            <person name="Malmstrom R."/>
            <person name="Stieglmeier M."/>
            <person name="Klingl A."/>
            <person name="Woyke T."/>
            <person name="Ryan C.M."/>
            <person name="Banfield J.F."/>
        </authorList>
    </citation>
    <scope>NUCLEOTIDE SEQUENCE [LARGE SCALE GENOMIC DNA]</scope>
</reference>
<dbReference type="AlphaFoldDB" id="A0A2M6W1B0"/>
<dbReference type="EMBL" id="PFBZ01000103">
    <property type="protein sequence ID" value="PIT86573.1"/>
    <property type="molecule type" value="Genomic_DNA"/>
</dbReference>
<keyword evidence="4 7" id="KW-0689">Ribosomal protein</keyword>
<dbReference type="InterPro" id="IPR001971">
    <property type="entry name" value="Ribosomal_uS11"/>
</dbReference>
<protein>
    <recommendedName>
        <fullName evidence="6 7">Small ribosomal subunit protein uS11</fullName>
    </recommendedName>
</protein>